<dbReference type="InterPro" id="IPR036412">
    <property type="entry name" value="HAD-like_sf"/>
</dbReference>
<comment type="catalytic activity">
    <reaction evidence="13">
        <text>O-phospho-D-serine + H2O = D-serine + phosphate</text>
        <dbReference type="Rhea" id="RHEA:24873"/>
        <dbReference type="ChEBI" id="CHEBI:15377"/>
        <dbReference type="ChEBI" id="CHEBI:35247"/>
        <dbReference type="ChEBI" id="CHEBI:43474"/>
        <dbReference type="ChEBI" id="CHEBI:58680"/>
        <dbReference type="EC" id="3.1.3.3"/>
    </reaction>
</comment>
<evidence type="ECO:0000256" key="4">
    <source>
        <dbReference type="ARBA" id="ARBA00012640"/>
    </source>
</evidence>
<dbReference type="GO" id="GO:0006564">
    <property type="term" value="P:L-serine biosynthetic process"/>
    <property type="evidence" value="ECO:0007669"/>
    <property type="project" value="UniProtKB-KW"/>
</dbReference>
<gene>
    <name evidence="15" type="primary">serB</name>
    <name evidence="15" type="ORF">DX908_14920</name>
</gene>
<dbReference type="OrthoDB" id="9792539at2"/>
<evidence type="ECO:0000256" key="11">
    <source>
        <dbReference type="ARBA" id="ARBA00031693"/>
    </source>
</evidence>
<dbReference type="FunCoup" id="A0A371R7Y5">
    <property type="interactions" value="446"/>
</dbReference>
<dbReference type="SFLD" id="SFLDF00029">
    <property type="entry name" value="phosphoserine_phosphatase"/>
    <property type="match status" value="1"/>
</dbReference>
<evidence type="ECO:0000256" key="7">
    <source>
        <dbReference type="ARBA" id="ARBA00022723"/>
    </source>
</evidence>
<keyword evidence="10" id="KW-0718">Serine biosynthesis</keyword>
<dbReference type="SFLD" id="SFLDG01136">
    <property type="entry name" value="C1.6:_Phosphoserine_Phosphatas"/>
    <property type="match status" value="1"/>
</dbReference>
<evidence type="ECO:0000256" key="8">
    <source>
        <dbReference type="ARBA" id="ARBA00022801"/>
    </source>
</evidence>
<dbReference type="GO" id="GO:0000287">
    <property type="term" value="F:magnesium ion binding"/>
    <property type="evidence" value="ECO:0007669"/>
    <property type="project" value="TreeGrafter"/>
</dbReference>
<keyword evidence="8 15" id="KW-0378">Hydrolase</keyword>
<dbReference type="PANTHER" id="PTHR43344">
    <property type="entry name" value="PHOSPHOSERINE PHOSPHATASE"/>
    <property type="match status" value="1"/>
</dbReference>
<comment type="pathway">
    <text evidence="2">Amino-acid biosynthesis; L-serine biosynthesis; L-serine from 3-phospho-D-glycerate: step 3/3.</text>
</comment>
<keyword evidence="7" id="KW-0479">Metal-binding</keyword>
<dbReference type="Gene3D" id="3.40.50.1000">
    <property type="entry name" value="HAD superfamily/HAD-like"/>
    <property type="match status" value="1"/>
</dbReference>
<evidence type="ECO:0000313" key="16">
    <source>
        <dbReference type="Proteomes" id="UP000264589"/>
    </source>
</evidence>
<dbReference type="NCBIfam" id="TIGR01488">
    <property type="entry name" value="HAD-SF-IB"/>
    <property type="match status" value="1"/>
</dbReference>
<comment type="similarity">
    <text evidence="3">Belongs to the HAD-like hydrolase superfamily. SerB family.</text>
</comment>
<dbReference type="SFLD" id="SFLDS00003">
    <property type="entry name" value="Haloacid_Dehalogenase"/>
    <property type="match status" value="1"/>
</dbReference>
<dbReference type="EMBL" id="QUQO01000002">
    <property type="protein sequence ID" value="RFB01571.1"/>
    <property type="molecule type" value="Genomic_DNA"/>
</dbReference>
<comment type="catalytic activity">
    <reaction evidence="12">
        <text>O-phospho-L-serine + H2O = L-serine + phosphate</text>
        <dbReference type="Rhea" id="RHEA:21208"/>
        <dbReference type="ChEBI" id="CHEBI:15377"/>
        <dbReference type="ChEBI" id="CHEBI:33384"/>
        <dbReference type="ChEBI" id="CHEBI:43474"/>
        <dbReference type="ChEBI" id="CHEBI:57524"/>
        <dbReference type="EC" id="3.1.3.3"/>
    </reaction>
</comment>
<keyword evidence="16" id="KW-1185">Reference proteome</keyword>
<feature type="active site" description="Proton donor" evidence="14">
    <location>
        <position position="122"/>
    </location>
</feature>
<dbReference type="InterPro" id="IPR004469">
    <property type="entry name" value="PSP"/>
</dbReference>
<evidence type="ECO:0000256" key="10">
    <source>
        <dbReference type="ARBA" id="ARBA00023299"/>
    </source>
</evidence>
<evidence type="ECO:0000256" key="2">
    <source>
        <dbReference type="ARBA" id="ARBA00005135"/>
    </source>
</evidence>
<dbReference type="PANTHER" id="PTHR43344:SF2">
    <property type="entry name" value="PHOSPHOSERINE PHOSPHATASE"/>
    <property type="match status" value="1"/>
</dbReference>
<proteinExistence type="inferred from homology"/>
<keyword evidence="9" id="KW-0460">Magnesium</keyword>
<dbReference type="InParanoid" id="A0A371R7Y5"/>
<name>A0A371R7Y5_9PROT</name>
<dbReference type="Pfam" id="PF12710">
    <property type="entry name" value="HAD"/>
    <property type="match status" value="1"/>
</dbReference>
<comment type="caution">
    <text evidence="15">The sequence shown here is derived from an EMBL/GenBank/DDBJ whole genome shotgun (WGS) entry which is preliminary data.</text>
</comment>
<evidence type="ECO:0000256" key="13">
    <source>
        <dbReference type="ARBA" id="ARBA00048523"/>
    </source>
</evidence>
<evidence type="ECO:0000256" key="1">
    <source>
        <dbReference type="ARBA" id="ARBA00001946"/>
    </source>
</evidence>
<evidence type="ECO:0000256" key="5">
    <source>
        <dbReference type="ARBA" id="ARBA00015196"/>
    </source>
</evidence>
<dbReference type="GO" id="GO:0036424">
    <property type="term" value="F:L-phosphoserine phosphatase activity"/>
    <property type="evidence" value="ECO:0007669"/>
    <property type="project" value="InterPro"/>
</dbReference>
<dbReference type="Proteomes" id="UP000264589">
    <property type="component" value="Unassembled WGS sequence"/>
</dbReference>
<dbReference type="UniPathway" id="UPA00135">
    <property type="reaction ID" value="UER00198"/>
</dbReference>
<dbReference type="AlphaFoldDB" id="A0A371R7Y5"/>
<keyword evidence="6" id="KW-0028">Amino-acid biosynthesis</keyword>
<dbReference type="SFLD" id="SFLDG01137">
    <property type="entry name" value="C1.6.1:_Phosphoserine_Phosphat"/>
    <property type="match status" value="1"/>
</dbReference>
<dbReference type="InterPro" id="IPR023214">
    <property type="entry name" value="HAD_sf"/>
</dbReference>
<evidence type="ECO:0000256" key="12">
    <source>
        <dbReference type="ARBA" id="ARBA00048138"/>
    </source>
</evidence>
<evidence type="ECO:0000256" key="6">
    <source>
        <dbReference type="ARBA" id="ARBA00022605"/>
    </source>
</evidence>
<feature type="active site" description="Nucleophile" evidence="14">
    <location>
        <position position="120"/>
    </location>
</feature>
<dbReference type="NCBIfam" id="TIGR00338">
    <property type="entry name" value="serB"/>
    <property type="match status" value="1"/>
</dbReference>
<dbReference type="EC" id="3.1.3.3" evidence="4"/>
<evidence type="ECO:0000256" key="3">
    <source>
        <dbReference type="ARBA" id="ARBA00009184"/>
    </source>
</evidence>
<protein>
    <recommendedName>
        <fullName evidence="5">Phosphoserine phosphatase</fullName>
        <ecNumber evidence="4">3.1.3.3</ecNumber>
    </recommendedName>
    <alternativeName>
        <fullName evidence="11">O-phosphoserine phosphohydrolase</fullName>
    </alternativeName>
</protein>
<dbReference type="GO" id="GO:0005737">
    <property type="term" value="C:cytoplasm"/>
    <property type="evidence" value="ECO:0007669"/>
    <property type="project" value="TreeGrafter"/>
</dbReference>
<sequence>MASALTISPPRRAASESAAADLPLAVGPAMTSASDIHNRLSRMPHILTIVSPRDLTTPQIAAFTQLGGHSVYELGPDAADIRFAEAPVWDEVAQLATEHGFDFAIHDEADVREKKFLQADMDSTIIEQECLDELADLAGVGAEVAAVTERAMRGELDFEAALNERVARLEGLPVTACEDVLRERLTLSPGARTLIASMNARGAKTVLVSGGFEIFVREIARLCGFQAHHANLLEISGDRLTGRVLRPILGREAKADILNREVTALGLSHAETMALGDGANDLGMIEASGLGIAYKAKPVTAAAADAAINHTGLHAALYFQGIRAEEFIA</sequence>
<organism evidence="15 16">
    <name type="scientific">Parvularcula marina</name>
    <dbReference type="NCBI Taxonomy" id="2292771"/>
    <lineage>
        <taxon>Bacteria</taxon>
        <taxon>Pseudomonadati</taxon>
        <taxon>Pseudomonadota</taxon>
        <taxon>Alphaproteobacteria</taxon>
        <taxon>Parvularculales</taxon>
        <taxon>Parvularculaceae</taxon>
        <taxon>Parvularcula</taxon>
    </lineage>
</organism>
<comment type="cofactor">
    <cofactor evidence="1">
        <name>Mg(2+)</name>
        <dbReference type="ChEBI" id="CHEBI:18420"/>
    </cofactor>
</comment>
<dbReference type="InterPro" id="IPR050582">
    <property type="entry name" value="HAD-like_SerB"/>
</dbReference>
<evidence type="ECO:0000256" key="14">
    <source>
        <dbReference type="PIRSR" id="PIRSR604469-1"/>
    </source>
</evidence>
<evidence type="ECO:0000313" key="15">
    <source>
        <dbReference type="EMBL" id="RFB01571.1"/>
    </source>
</evidence>
<evidence type="ECO:0000256" key="9">
    <source>
        <dbReference type="ARBA" id="ARBA00022842"/>
    </source>
</evidence>
<dbReference type="SUPFAM" id="SSF56784">
    <property type="entry name" value="HAD-like"/>
    <property type="match status" value="1"/>
</dbReference>
<accession>A0A371R7Y5</accession>
<reference evidence="15 16" key="1">
    <citation type="submission" date="2018-08" db="EMBL/GenBank/DDBJ databases">
        <title>Parvularcula sp. SM1705, isolated from surface water of the South Sea China.</title>
        <authorList>
            <person name="Sun L."/>
        </authorList>
    </citation>
    <scope>NUCLEOTIDE SEQUENCE [LARGE SCALE GENOMIC DNA]</scope>
    <source>
        <strain evidence="15 16">SM1705</strain>
    </source>
</reference>